<feature type="compositionally biased region" description="Basic and acidic residues" evidence="7">
    <location>
        <begin position="125"/>
        <end position="139"/>
    </location>
</feature>
<keyword evidence="9" id="KW-1185">Reference proteome</keyword>
<feature type="compositionally biased region" description="Basic and acidic residues" evidence="7">
    <location>
        <begin position="56"/>
        <end position="66"/>
    </location>
</feature>
<dbReference type="Proteomes" id="UP000827889">
    <property type="component" value="Chromosome 1"/>
</dbReference>
<feature type="compositionally biased region" description="Acidic residues" evidence="7">
    <location>
        <begin position="25"/>
        <end position="39"/>
    </location>
</feature>
<evidence type="ECO:0000313" key="10">
    <source>
        <dbReference type="RefSeq" id="XP_030527529.2"/>
    </source>
</evidence>
<evidence type="ECO:0000256" key="2">
    <source>
        <dbReference type="ARBA" id="ARBA00009374"/>
    </source>
</evidence>
<evidence type="ECO:0000256" key="1">
    <source>
        <dbReference type="ARBA" id="ARBA00004496"/>
    </source>
</evidence>
<dbReference type="RefSeq" id="XP_030527529.2">
    <property type="nucleotide sequence ID" value="XM_030671669.2"/>
</dbReference>
<evidence type="ECO:0000256" key="5">
    <source>
        <dbReference type="ARBA" id="ARBA00022771"/>
    </source>
</evidence>
<feature type="region of interest" description="Disordered" evidence="7">
    <location>
        <begin position="125"/>
        <end position="158"/>
    </location>
</feature>
<proteinExistence type="inferred from homology"/>
<feature type="region of interest" description="Disordered" evidence="7">
    <location>
        <begin position="1"/>
        <end position="66"/>
    </location>
</feature>
<comment type="similarity">
    <text evidence="2">Belongs to the FLZ family.</text>
</comment>
<evidence type="ECO:0000256" key="6">
    <source>
        <dbReference type="PROSITE-ProRule" id="PRU01131"/>
    </source>
</evidence>
<feature type="zinc finger region" description="FLZ-type" evidence="6">
    <location>
        <begin position="91"/>
        <end position="135"/>
    </location>
</feature>
<dbReference type="KEGG" id="rarg:115738885"/>
<organism evidence="9 10">
    <name type="scientific">Rhodamnia argentea</name>
    <dbReference type="NCBI Taxonomy" id="178133"/>
    <lineage>
        <taxon>Eukaryota</taxon>
        <taxon>Viridiplantae</taxon>
        <taxon>Streptophyta</taxon>
        <taxon>Embryophyta</taxon>
        <taxon>Tracheophyta</taxon>
        <taxon>Spermatophyta</taxon>
        <taxon>Magnoliopsida</taxon>
        <taxon>eudicotyledons</taxon>
        <taxon>Gunneridae</taxon>
        <taxon>Pentapetalae</taxon>
        <taxon>rosids</taxon>
        <taxon>malvids</taxon>
        <taxon>Myrtales</taxon>
        <taxon>Myrtaceae</taxon>
        <taxon>Myrtoideae</taxon>
        <taxon>Myrteae</taxon>
        <taxon>Australasian group</taxon>
        <taxon>Rhodamnia</taxon>
    </lineage>
</organism>
<comment type="subcellular location">
    <subcellularLocation>
        <location evidence="1">Cytoplasm</location>
    </subcellularLocation>
</comment>
<feature type="compositionally biased region" description="Basic residues" evidence="7">
    <location>
        <begin position="1"/>
        <end position="12"/>
    </location>
</feature>
<dbReference type="GO" id="GO:0005737">
    <property type="term" value="C:cytoplasm"/>
    <property type="evidence" value="ECO:0007669"/>
    <property type="project" value="UniProtKB-SubCell"/>
</dbReference>
<keyword evidence="5" id="KW-0863">Zinc-finger</keyword>
<gene>
    <name evidence="10" type="primary">LOC115738885</name>
</gene>
<dbReference type="Pfam" id="PF04570">
    <property type="entry name" value="zf-FLZ"/>
    <property type="match status" value="1"/>
</dbReference>
<dbReference type="GeneID" id="115738885"/>
<dbReference type="GO" id="GO:0008270">
    <property type="term" value="F:zinc ion binding"/>
    <property type="evidence" value="ECO:0007669"/>
    <property type="project" value="UniProtKB-KW"/>
</dbReference>
<protein>
    <submittedName>
        <fullName evidence="10">FCS-Like Zinc finger 7 isoform X1</fullName>
    </submittedName>
</protein>
<dbReference type="InterPro" id="IPR007650">
    <property type="entry name" value="Zf-FLZ_dom"/>
</dbReference>
<keyword evidence="3" id="KW-0963">Cytoplasm</keyword>
<evidence type="ECO:0000313" key="9">
    <source>
        <dbReference type="Proteomes" id="UP000827889"/>
    </source>
</evidence>
<reference evidence="9" key="1">
    <citation type="submission" date="2025-05" db="UniProtKB">
        <authorList>
            <consortium name="RefSeq"/>
        </authorList>
    </citation>
    <scope>NUCLEOTIDE SEQUENCE [LARGE SCALE GENOMIC DNA]</scope>
</reference>
<feature type="domain" description="FLZ-type" evidence="8">
    <location>
        <begin position="91"/>
        <end position="135"/>
    </location>
</feature>
<dbReference type="PANTHER" id="PTHR33059:SF76">
    <property type="entry name" value="FCS-LIKE ZINC FINGER 7"/>
    <property type="match status" value="1"/>
</dbReference>
<keyword evidence="4" id="KW-0479">Metal-binding</keyword>
<dbReference type="AlphaFoldDB" id="A0A8B8NZ22"/>
<accession>A0A8B8NZ22</accession>
<keyword evidence="5" id="KW-0862">Zinc</keyword>
<sequence length="158" mass="17527">MLLGKRPRHRIQRTTSVTSITVVDLDVDDPQEPPSEEDASLNPPGEGGQPRAAAAPDHHGGVESIDMDRQSSFLALVSPRNYSSMEAGSAHFLTTCGLCKRRLFPGRDIYMYRGDTAFCSHECREQQMKQDEKKEKHNDPNVAANSRRQGRKAPPSPV</sequence>
<evidence type="ECO:0000259" key="8">
    <source>
        <dbReference type="PROSITE" id="PS51795"/>
    </source>
</evidence>
<dbReference type="PROSITE" id="PS51795">
    <property type="entry name" value="ZF_FLZ"/>
    <property type="match status" value="1"/>
</dbReference>
<reference evidence="10" key="2">
    <citation type="submission" date="2025-08" db="UniProtKB">
        <authorList>
            <consortium name="RefSeq"/>
        </authorList>
    </citation>
    <scope>IDENTIFICATION</scope>
    <source>
        <tissue evidence="10">Leaf</tissue>
    </source>
</reference>
<evidence type="ECO:0000256" key="4">
    <source>
        <dbReference type="ARBA" id="ARBA00022723"/>
    </source>
</evidence>
<evidence type="ECO:0000256" key="7">
    <source>
        <dbReference type="SAM" id="MobiDB-lite"/>
    </source>
</evidence>
<name>A0A8B8NZ22_9MYRT</name>
<evidence type="ECO:0000256" key="3">
    <source>
        <dbReference type="ARBA" id="ARBA00022490"/>
    </source>
</evidence>
<dbReference type="PANTHER" id="PTHR33059">
    <property type="entry name" value="FCS-LIKE ZINC FINGER 5"/>
    <property type="match status" value="1"/>
</dbReference>